<feature type="transmembrane region" description="Helical" evidence="1">
    <location>
        <begin position="33"/>
        <end position="50"/>
    </location>
</feature>
<proteinExistence type="predicted"/>
<organism evidence="2 3">
    <name type="scientific">Siminovitchia terrae</name>
    <name type="common">Bacillus terrae</name>
    <dbReference type="NCBI Taxonomy" id="1914933"/>
    <lineage>
        <taxon>Bacteria</taxon>
        <taxon>Bacillati</taxon>
        <taxon>Bacillota</taxon>
        <taxon>Bacilli</taxon>
        <taxon>Bacillales</taxon>
        <taxon>Bacillaceae</taxon>
        <taxon>Siminovitchia</taxon>
    </lineage>
</organism>
<dbReference type="EMBL" id="BORJ01000001">
    <property type="protein sequence ID" value="GIN94388.1"/>
    <property type="molecule type" value="Genomic_DNA"/>
</dbReference>
<name>A0ABQ4KQS0_SIMTE</name>
<dbReference type="InterPro" id="IPR019235">
    <property type="entry name" value="DUF2178_TM"/>
</dbReference>
<dbReference type="Proteomes" id="UP000680670">
    <property type="component" value="Unassembled WGS sequence"/>
</dbReference>
<keyword evidence="1" id="KW-1133">Transmembrane helix</keyword>
<feature type="transmembrane region" description="Helical" evidence="1">
    <location>
        <begin position="9"/>
        <end position="27"/>
    </location>
</feature>
<protein>
    <recommendedName>
        <fullName evidence="4">DUF2178 domain-containing protein</fullName>
    </recommendedName>
</protein>
<reference evidence="2 3" key="1">
    <citation type="submission" date="2021-03" db="EMBL/GenBank/DDBJ databases">
        <title>Antimicrobial resistance genes in bacteria isolated from Japanese honey, and their potential for conferring macrolide and lincosamide resistance in the American foulbrood pathogen Paenibacillus larvae.</title>
        <authorList>
            <person name="Okamoto M."/>
            <person name="Kumagai M."/>
            <person name="Kanamori H."/>
            <person name="Takamatsu D."/>
        </authorList>
    </citation>
    <scope>NUCLEOTIDE SEQUENCE [LARGE SCALE GENOMIC DNA]</scope>
    <source>
        <strain evidence="2 3">J6TS1</strain>
    </source>
</reference>
<sequence length="138" mass="16086">MKIYSKKKFLSGIVSITMTIVSLSVLLIKGFDLKLSILTCILFIFSFVEIRNSISKEKVRNSHLEEIDERNQYVTQKSLSKSFHIMQIVCIGFVVMFIFLYAWMPNELLLGMLLTFAFMVFLSFIIVITTNIYYESRL</sequence>
<feature type="transmembrane region" description="Helical" evidence="1">
    <location>
        <begin position="110"/>
        <end position="134"/>
    </location>
</feature>
<keyword evidence="3" id="KW-1185">Reference proteome</keyword>
<evidence type="ECO:0008006" key="4">
    <source>
        <dbReference type="Google" id="ProtNLM"/>
    </source>
</evidence>
<comment type="caution">
    <text evidence="2">The sequence shown here is derived from an EMBL/GenBank/DDBJ whole genome shotgun (WGS) entry which is preliminary data.</text>
</comment>
<feature type="transmembrane region" description="Helical" evidence="1">
    <location>
        <begin position="85"/>
        <end position="104"/>
    </location>
</feature>
<evidence type="ECO:0000256" key="1">
    <source>
        <dbReference type="SAM" id="Phobius"/>
    </source>
</evidence>
<accession>A0ABQ4KQS0</accession>
<evidence type="ECO:0000313" key="2">
    <source>
        <dbReference type="EMBL" id="GIN94388.1"/>
    </source>
</evidence>
<dbReference type="Pfam" id="PF09946">
    <property type="entry name" value="DUF2178"/>
    <property type="match status" value="1"/>
</dbReference>
<keyword evidence="1" id="KW-0812">Transmembrane</keyword>
<gene>
    <name evidence="2" type="ORF">J6TS1_02580</name>
</gene>
<evidence type="ECO:0000313" key="3">
    <source>
        <dbReference type="Proteomes" id="UP000680670"/>
    </source>
</evidence>
<keyword evidence="1" id="KW-0472">Membrane</keyword>